<dbReference type="Pfam" id="PF04972">
    <property type="entry name" value="BON"/>
    <property type="match status" value="1"/>
</dbReference>
<dbReference type="PANTHER" id="PTHR43080:SF29">
    <property type="entry name" value="OS02G0818000 PROTEIN"/>
    <property type="match status" value="1"/>
</dbReference>
<accession>A0A370HPM9</accession>
<dbReference type="SMART" id="SM00116">
    <property type="entry name" value="CBS"/>
    <property type="match status" value="2"/>
</dbReference>
<dbReference type="PANTHER" id="PTHR43080">
    <property type="entry name" value="CBS DOMAIN-CONTAINING PROTEIN CBSX3, MITOCHONDRIAL"/>
    <property type="match status" value="1"/>
</dbReference>
<keyword evidence="1 2" id="KW-0129">CBS domain</keyword>
<dbReference type="Gene3D" id="3.30.1340.30">
    <property type="match status" value="1"/>
</dbReference>
<comment type="caution">
    <text evidence="5">The sequence shown here is derived from an EMBL/GenBank/DDBJ whole genome shotgun (WGS) entry which is preliminary data.</text>
</comment>
<proteinExistence type="predicted"/>
<feature type="domain" description="CBS" evidence="4">
    <location>
        <begin position="12"/>
        <end position="69"/>
    </location>
</feature>
<keyword evidence="6" id="KW-1185">Reference proteome</keyword>
<organism evidence="5 6">
    <name type="scientific">Nocardia pseudobrasiliensis</name>
    <dbReference type="NCBI Taxonomy" id="45979"/>
    <lineage>
        <taxon>Bacteria</taxon>
        <taxon>Bacillati</taxon>
        <taxon>Actinomycetota</taxon>
        <taxon>Actinomycetes</taxon>
        <taxon>Mycobacteriales</taxon>
        <taxon>Nocardiaceae</taxon>
        <taxon>Nocardia</taxon>
    </lineage>
</organism>
<dbReference type="STRING" id="1210086.GCA_001613105_04591"/>
<dbReference type="Pfam" id="PF00571">
    <property type="entry name" value="CBS"/>
    <property type="match status" value="2"/>
</dbReference>
<dbReference type="PIRSF" id="PIRSF036990">
    <property type="entry name" value="UCP036990_CBS_BON"/>
    <property type="match status" value="1"/>
</dbReference>
<evidence type="ECO:0000256" key="1">
    <source>
        <dbReference type="ARBA" id="ARBA00023122"/>
    </source>
</evidence>
<dbReference type="AlphaFoldDB" id="A0A370HPM9"/>
<gene>
    <name evidence="5" type="ORF">DFR76_11588</name>
</gene>
<dbReference type="SUPFAM" id="SSF54631">
    <property type="entry name" value="CBS-domain pair"/>
    <property type="match status" value="1"/>
</dbReference>
<dbReference type="CDD" id="cd04586">
    <property type="entry name" value="CBS_pair_BON_assoc"/>
    <property type="match status" value="1"/>
</dbReference>
<dbReference type="InterPro" id="IPR007055">
    <property type="entry name" value="BON_dom"/>
</dbReference>
<sequence length="222" mass="23892">MSLVHKTVGDVMTRDVIAVGADTPFREIVRTLAVYRFSGVPVVDRQRRVIGMVTEADLLGRQARAGGAVGSATWHLLRHRAFSRRGTTLTAADLMSTPVETTAPDARLSAAAVMLARYGVKRVPVVDPDGVLVGVISRRDVLSVYLRPDADLAAEIQSEVLQKMMSLAPSQMSVEVDNGIVTLCGKVKRQSQIDIITSLVSAVDGVIDVRGDIAAEIDDTER</sequence>
<evidence type="ECO:0000259" key="3">
    <source>
        <dbReference type="PROSITE" id="PS50914"/>
    </source>
</evidence>
<feature type="domain" description="CBS" evidence="4">
    <location>
        <begin position="95"/>
        <end position="152"/>
    </location>
</feature>
<dbReference type="InterPro" id="IPR017080">
    <property type="entry name" value="UCP036990_CBS_BON"/>
</dbReference>
<dbReference type="InterPro" id="IPR046342">
    <property type="entry name" value="CBS_dom_sf"/>
</dbReference>
<dbReference type="EMBL" id="QQBC01000015">
    <property type="protein sequence ID" value="RDI60458.1"/>
    <property type="molecule type" value="Genomic_DNA"/>
</dbReference>
<name>A0A370HPM9_9NOCA</name>
<dbReference type="InterPro" id="IPR051257">
    <property type="entry name" value="Diverse_CBS-Domain"/>
</dbReference>
<dbReference type="Proteomes" id="UP000254869">
    <property type="component" value="Unassembled WGS sequence"/>
</dbReference>
<feature type="domain" description="BON" evidence="3">
    <location>
        <begin position="148"/>
        <end position="217"/>
    </location>
</feature>
<dbReference type="Gene3D" id="3.10.580.10">
    <property type="entry name" value="CBS-domain"/>
    <property type="match status" value="1"/>
</dbReference>
<dbReference type="PROSITE" id="PS51371">
    <property type="entry name" value="CBS"/>
    <property type="match status" value="2"/>
</dbReference>
<evidence type="ECO:0000313" key="5">
    <source>
        <dbReference type="EMBL" id="RDI60458.1"/>
    </source>
</evidence>
<protein>
    <submittedName>
        <fullName evidence="5">BON domain-containing protein</fullName>
    </submittedName>
</protein>
<evidence type="ECO:0000259" key="4">
    <source>
        <dbReference type="PROSITE" id="PS51371"/>
    </source>
</evidence>
<reference evidence="5 6" key="1">
    <citation type="submission" date="2018-07" db="EMBL/GenBank/DDBJ databases">
        <title>Genomic Encyclopedia of Type Strains, Phase IV (KMG-IV): sequencing the most valuable type-strain genomes for metagenomic binning, comparative biology and taxonomic classification.</title>
        <authorList>
            <person name="Goeker M."/>
        </authorList>
    </citation>
    <scope>NUCLEOTIDE SEQUENCE [LARGE SCALE GENOMIC DNA]</scope>
    <source>
        <strain evidence="5 6">DSM 44290</strain>
    </source>
</reference>
<evidence type="ECO:0000313" key="6">
    <source>
        <dbReference type="Proteomes" id="UP000254869"/>
    </source>
</evidence>
<evidence type="ECO:0000256" key="2">
    <source>
        <dbReference type="PROSITE-ProRule" id="PRU00703"/>
    </source>
</evidence>
<dbReference type="PROSITE" id="PS50914">
    <property type="entry name" value="BON"/>
    <property type="match status" value="1"/>
</dbReference>
<dbReference type="InterPro" id="IPR000644">
    <property type="entry name" value="CBS_dom"/>
</dbReference>